<dbReference type="STRING" id="1045775.SAMN05216378_2278"/>
<dbReference type="Pfam" id="PF01022">
    <property type="entry name" value="HTH_5"/>
    <property type="match status" value="1"/>
</dbReference>
<dbReference type="SUPFAM" id="SSF46785">
    <property type="entry name" value="Winged helix' DNA-binding domain"/>
    <property type="match status" value="1"/>
</dbReference>
<evidence type="ECO:0000256" key="3">
    <source>
        <dbReference type="ARBA" id="ARBA00023163"/>
    </source>
</evidence>
<name>A0A1I1XN74_9BACL</name>
<dbReference type="RefSeq" id="WP_091184736.1">
    <property type="nucleotide sequence ID" value="NZ_FOMT01000002.1"/>
</dbReference>
<dbReference type="InterPro" id="IPR011991">
    <property type="entry name" value="ArsR-like_HTH"/>
</dbReference>
<reference evidence="6" key="1">
    <citation type="submission" date="2016-10" db="EMBL/GenBank/DDBJ databases">
        <authorList>
            <person name="Varghese N."/>
            <person name="Submissions S."/>
        </authorList>
    </citation>
    <scope>NUCLEOTIDE SEQUENCE [LARGE SCALE GENOMIC DNA]</scope>
    <source>
        <strain evidence="6">CGMCC 1.10784</strain>
    </source>
</reference>
<dbReference type="PANTHER" id="PTHR43132:SF2">
    <property type="entry name" value="ARSENICAL RESISTANCE OPERON REPRESSOR ARSR-RELATED"/>
    <property type="match status" value="1"/>
</dbReference>
<dbReference type="Gene3D" id="1.10.10.10">
    <property type="entry name" value="Winged helix-like DNA-binding domain superfamily/Winged helix DNA-binding domain"/>
    <property type="match status" value="1"/>
</dbReference>
<dbReference type="PANTHER" id="PTHR43132">
    <property type="entry name" value="ARSENICAL RESISTANCE OPERON REPRESSOR ARSR-RELATED"/>
    <property type="match status" value="1"/>
</dbReference>
<accession>A0A1I1XN74</accession>
<keyword evidence="6" id="KW-1185">Reference proteome</keyword>
<evidence type="ECO:0000256" key="1">
    <source>
        <dbReference type="ARBA" id="ARBA00023015"/>
    </source>
</evidence>
<dbReference type="PRINTS" id="PR00778">
    <property type="entry name" value="HTHARSR"/>
</dbReference>
<dbReference type="CDD" id="cd00090">
    <property type="entry name" value="HTH_ARSR"/>
    <property type="match status" value="1"/>
</dbReference>
<organism evidence="5 6">
    <name type="scientific">Paenibacillus catalpae</name>
    <dbReference type="NCBI Taxonomy" id="1045775"/>
    <lineage>
        <taxon>Bacteria</taxon>
        <taxon>Bacillati</taxon>
        <taxon>Bacillota</taxon>
        <taxon>Bacilli</taxon>
        <taxon>Bacillales</taxon>
        <taxon>Paenibacillaceae</taxon>
        <taxon>Paenibacillus</taxon>
    </lineage>
</organism>
<protein>
    <submittedName>
        <fullName evidence="5">DNA-binding transcriptional regulator, ArsR family</fullName>
    </submittedName>
</protein>
<dbReference type="Proteomes" id="UP000198855">
    <property type="component" value="Unassembled WGS sequence"/>
</dbReference>
<evidence type="ECO:0000313" key="6">
    <source>
        <dbReference type="Proteomes" id="UP000198855"/>
    </source>
</evidence>
<evidence type="ECO:0000313" key="5">
    <source>
        <dbReference type="EMBL" id="SFE08792.1"/>
    </source>
</evidence>
<dbReference type="InterPro" id="IPR001845">
    <property type="entry name" value="HTH_ArsR_DNA-bd_dom"/>
</dbReference>
<dbReference type="SMART" id="SM00418">
    <property type="entry name" value="HTH_ARSR"/>
    <property type="match status" value="1"/>
</dbReference>
<feature type="domain" description="HTH arsR-type" evidence="4">
    <location>
        <begin position="3"/>
        <end position="98"/>
    </location>
</feature>
<dbReference type="NCBIfam" id="NF033788">
    <property type="entry name" value="HTH_metalloreg"/>
    <property type="match status" value="1"/>
</dbReference>
<dbReference type="GO" id="GO:0003700">
    <property type="term" value="F:DNA-binding transcription factor activity"/>
    <property type="evidence" value="ECO:0007669"/>
    <property type="project" value="InterPro"/>
</dbReference>
<dbReference type="OrthoDB" id="9802016at2"/>
<dbReference type="InterPro" id="IPR036388">
    <property type="entry name" value="WH-like_DNA-bd_sf"/>
</dbReference>
<gene>
    <name evidence="5" type="ORF">SAMN05216378_2278</name>
</gene>
<evidence type="ECO:0000256" key="2">
    <source>
        <dbReference type="ARBA" id="ARBA00023125"/>
    </source>
</evidence>
<proteinExistence type="predicted"/>
<evidence type="ECO:0000259" key="4">
    <source>
        <dbReference type="PROSITE" id="PS50987"/>
    </source>
</evidence>
<keyword evidence="2 5" id="KW-0238">DNA-binding</keyword>
<keyword evidence="1" id="KW-0805">Transcription regulation</keyword>
<dbReference type="AlphaFoldDB" id="A0A1I1XN74"/>
<sequence>MDPTKEEIKIAANLLKAISHPVRLRIVKVLAEQNSCNVSFLQDCMGLPQSTVSTHLQKLRTFGVVGVKRKSTEVAYSLNNQQVKQIITLLFPKYVTHHDDM</sequence>
<dbReference type="InterPro" id="IPR036390">
    <property type="entry name" value="WH_DNA-bd_sf"/>
</dbReference>
<dbReference type="PROSITE" id="PS50987">
    <property type="entry name" value="HTH_ARSR_2"/>
    <property type="match status" value="1"/>
</dbReference>
<dbReference type="InterPro" id="IPR051011">
    <property type="entry name" value="Metal_resp_trans_reg"/>
</dbReference>
<keyword evidence="3" id="KW-0804">Transcription</keyword>
<dbReference type="EMBL" id="FOMT01000002">
    <property type="protein sequence ID" value="SFE08792.1"/>
    <property type="molecule type" value="Genomic_DNA"/>
</dbReference>
<dbReference type="GO" id="GO:0003677">
    <property type="term" value="F:DNA binding"/>
    <property type="evidence" value="ECO:0007669"/>
    <property type="project" value="UniProtKB-KW"/>
</dbReference>